<reference evidence="2 3" key="1">
    <citation type="journal article" date="2012" name="J. Bacteriol.">
        <title>Complete genome sequences of Desulfosporosinus orientis DSM765T, Desulfosporosinus youngiae DSM17734T, Desulfosporosinus meridiei DSM13257T, and Desulfosporosinus acidiphilus DSM22704T.</title>
        <authorList>
            <person name="Pester M."/>
            <person name="Brambilla E."/>
            <person name="Alazard D."/>
            <person name="Rattei T."/>
            <person name="Weinmaier T."/>
            <person name="Han J."/>
            <person name="Lucas S."/>
            <person name="Lapidus A."/>
            <person name="Cheng J.F."/>
            <person name="Goodwin L."/>
            <person name="Pitluck S."/>
            <person name="Peters L."/>
            <person name="Ovchinnikova G."/>
            <person name="Teshima H."/>
            <person name="Detter J.C."/>
            <person name="Han C.S."/>
            <person name="Tapia R."/>
            <person name="Land M.L."/>
            <person name="Hauser L."/>
            <person name="Kyrpides N.C."/>
            <person name="Ivanova N.N."/>
            <person name="Pagani I."/>
            <person name="Huntmann M."/>
            <person name="Wei C.L."/>
            <person name="Davenport K.W."/>
            <person name="Daligault H."/>
            <person name="Chain P.S."/>
            <person name="Chen A."/>
            <person name="Mavromatis K."/>
            <person name="Markowitz V."/>
            <person name="Szeto E."/>
            <person name="Mikhailova N."/>
            <person name="Pati A."/>
            <person name="Wagner M."/>
            <person name="Woyke T."/>
            <person name="Ollivier B."/>
            <person name="Klenk H.P."/>
            <person name="Spring S."/>
            <person name="Loy A."/>
        </authorList>
    </citation>
    <scope>NUCLEOTIDE SEQUENCE [LARGE SCALE GENOMIC DNA]</scope>
    <source>
        <strain evidence="3">DSM 22704 / JCM 16185 / SJ4</strain>
    </source>
</reference>
<keyword evidence="1" id="KW-0812">Transmembrane</keyword>
<evidence type="ECO:0000313" key="3">
    <source>
        <dbReference type="Proteomes" id="UP000002892"/>
    </source>
</evidence>
<name>I4DAV2_DESAJ</name>
<feature type="transmembrane region" description="Helical" evidence="1">
    <location>
        <begin position="36"/>
        <end position="55"/>
    </location>
</feature>
<dbReference type="EMBL" id="CP003639">
    <property type="protein sequence ID" value="AFM42926.1"/>
    <property type="molecule type" value="Genomic_DNA"/>
</dbReference>
<evidence type="ECO:0000256" key="1">
    <source>
        <dbReference type="SAM" id="Phobius"/>
    </source>
</evidence>
<feature type="transmembrane region" description="Helical" evidence="1">
    <location>
        <begin position="12"/>
        <end position="29"/>
    </location>
</feature>
<accession>I4DAV2</accession>
<dbReference type="Proteomes" id="UP000002892">
    <property type="component" value="Chromosome"/>
</dbReference>
<evidence type="ECO:0000313" key="2">
    <source>
        <dbReference type="EMBL" id="AFM42926.1"/>
    </source>
</evidence>
<sequence length="64" mass="7340">MTILWTFLLAHWWLPFLVCIILNILLFIIDDTIIVDLFPVALIFAIGFTSTVFLLDQKYGVGPN</sequence>
<dbReference type="AlphaFoldDB" id="I4DAV2"/>
<gene>
    <name evidence="2" type="ordered locus">Desaci_4062</name>
</gene>
<keyword evidence="1" id="KW-1133">Transmembrane helix</keyword>
<dbReference type="STRING" id="646529.Desaci_4062"/>
<keyword evidence="1" id="KW-0472">Membrane</keyword>
<proteinExistence type="predicted"/>
<dbReference type="HOGENOM" id="CLU_2860346_0_0_9"/>
<keyword evidence="3" id="KW-1185">Reference proteome</keyword>
<organism evidence="2 3">
    <name type="scientific">Desulfosporosinus acidiphilus (strain DSM 22704 / JCM 16185 / SJ4)</name>
    <dbReference type="NCBI Taxonomy" id="646529"/>
    <lineage>
        <taxon>Bacteria</taxon>
        <taxon>Bacillati</taxon>
        <taxon>Bacillota</taxon>
        <taxon>Clostridia</taxon>
        <taxon>Eubacteriales</taxon>
        <taxon>Desulfitobacteriaceae</taxon>
        <taxon>Desulfosporosinus</taxon>
    </lineage>
</organism>
<protein>
    <submittedName>
        <fullName evidence="2">Uncharacterized protein</fullName>
    </submittedName>
</protein>
<dbReference type="KEGG" id="dai:Desaci_4062"/>